<evidence type="ECO:0000256" key="1">
    <source>
        <dbReference type="ARBA" id="ARBA00004429"/>
    </source>
</evidence>
<protein>
    <submittedName>
        <fullName evidence="10">Type IV pilus assembly protein PilC</fullName>
    </submittedName>
</protein>
<dbReference type="STRING" id="39060.SAMN05660706_10866"/>
<keyword evidence="11" id="KW-1185">Reference proteome</keyword>
<dbReference type="InterPro" id="IPR003004">
    <property type="entry name" value="GspF/PilC"/>
</dbReference>
<evidence type="ECO:0000256" key="7">
    <source>
        <dbReference type="ARBA" id="ARBA00023136"/>
    </source>
</evidence>
<dbReference type="PANTHER" id="PTHR30012">
    <property type="entry name" value="GENERAL SECRETION PATHWAY PROTEIN"/>
    <property type="match status" value="1"/>
</dbReference>
<dbReference type="InterPro" id="IPR018076">
    <property type="entry name" value="T2SS_GspF_dom"/>
</dbReference>
<evidence type="ECO:0000259" key="9">
    <source>
        <dbReference type="Pfam" id="PF00482"/>
    </source>
</evidence>
<comment type="subcellular location">
    <subcellularLocation>
        <location evidence="1">Cell inner membrane</location>
        <topology evidence="1">Multi-pass membrane protein</topology>
    </subcellularLocation>
</comment>
<dbReference type="Proteomes" id="UP000199584">
    <property type="component" value="Unassembled WGS sequence"/>
</dbReference>
<feature type="transmembrane region" description="Helical" evidence="8">
    <location>
        <begin position="172"/>
        <end position="193"/>
    </location>
</feature>
<evidence type="ECO:0000256" key="2">
    <source>
        <dbReference type="ARBA" id="ARBA00005745"/>
    </source>
</evidence>
<sequence>MPEFSYRAVDPRGEMVAGSLSGDNVPAVRQTLKNEGLLPVEIKQSGGGLGALALPSFRLKREISGEALSQFCRQLSVIVMSGVNVLRGLEILAQQTPDKRLASEIDRIYREVQKGRTISEVMEDRVSLMPRLLAGMVATGEASGTLDAVLRSMSVFYEKEHRIKQKIRTASIYPAIMAVMAVGLIVFFFNFLLPQLVTLITESGGQLPLLTRIVIGISEFSTRYFFLIFTILGGLAVFLGMHFQTPRGRLARDRIILRIPMLGKTLRCVATMRFARTAHILIKSGLPLLQGLEYIKQNLNNALAEQAVDYAAEGLQRGESLAANLARAGYFDNLAIQMFSIGEETGELEKVLEEMAEYYDQESDAGFTKLLAMVEPMMLVVIGSIVSTIIISVMLPMLDMVSHIKR</sequence>
<proteinExistence type="inferred from homology"/>
<feature type="domain" description="Type II secretion system protein GspF" evidence="9">
    <location>
        <begin position="274"/>
        <end position="396"/>
    </location>
</feature>
<keyword evidence="4" id="KW-0997">Cell inner membrane</keyword>
<gene>
    <name evidence="10" type="ORF">SAMN05660706_10866</name>
</gene>
<keyword evidence="5 8" id="KW-0812">Transmembrane</keyword>
<comment type="similarity">
    <text evidence="2">Belongs to the GSP F family.</text>
</comment>
<keyword evidence="3" id="KW-1003">Cell membrane</keyword>
<dbReference type="InterPro" id="IPR042094">
    <property type="entry name" value="T2SS_GspF_sf"/>
</dbReference>
<dbReference type="PRINTS" id="PR00812">
    <property type="entry name" value="BCTERIALGSPF"/>
</dbReference>
<organism evidence="10 11">
    <name type="scientific">Desulfoscipio geothermicus DSM 3669</name>
    <dbReference type="NCBI Taxonomy" id="1121426"/>
    <lineage>
        <taxon>Bacteria</taxon>
        <taxon>Bacillati</taxon>
        <taxon>Bacillota</taxon>
        <taxon>Clostridia</taxon>
        <taxon>Eubacteriales</taxon>
        <taxon>Desulfallaceae</taxon>
        <taxon>Desulfoscipio</taxon>
    </lineage>
</organism>
<evidence type="ECO:0000256" key="6">
    <source>
        <dbReference type="ARBA" id="ARBA00022989"/>
    </source>
</evidence>
<dbReference type="GO" id="GO:0005886">
    <property type="term" value="C:plasma membrane"/>
    <property type="evidence" value="ECO:0007669"/>
    <property type="project" value="UniProtKB-SubCell"/>
</dbReference>
<dbReference type="Gene3D" id="1.20.81.30">
    <property type="entry name" value="Type II secretion system (T2SS), domain F"/>
    <property type="match status" value="2"/>
</dbReference>
<name>A0A1I6DBG0_9FIRM</name>
<dbReference type="PANTHER" id="PTHR30012:SF0">
    <property type="entry name" value="TYPE II SECRETION SYSTEM PROTEIN F-RELATED"/>
    <property type="match status" value="1"/>
</dbReference>
<reference evidence="11" key="1">
    <citation type="submission" date="2016-10" db="EMBL/GenBank/DDBJ databases">
        <authorList>
            <person name="Varghese N."/>
            <person name="Submissions S."/>
        </authorList>
    </citation>
    <scope>NUCLEOTIDE SEQUENCE [LARGE SCALE GENOMIC DNA]</scope>
    <source>
        <strain evidence="11">DSM 3669</strain>
    </source>
</reference>
<accession>A0A1I6DBG0</accession>
<evidence type="ECO:0000313" key="11">
    <source>
        <dbReference type="Proteomes" id="UP000199584"/>
    </source>
</evidence>
<feature type="transmembrane region" description="Helical" evidence="8">
    <location>
        <begin position="224"/>
        <end position="243"/>
    </location>
</feature>
<dbReference type="FunFam" id="1.20.81.30:FF:000001">
    <property type="entry name" value="Type II secretion system protein F"/>
    <property type="match status" value="2"/>
</dbReference>
<evidence type="ECO:0000313" key="10">
    <source>
        <dbReference type="EMBL" id="SFR02790.1"/>
    </source>
</evidence>
<keyword evidence="7 8" id="KW-0472">Membrane</keyword>
<feature type="domain" description="Type II secretion system protein GspF" evidence="9">
    <location>
        <begin position="71"/>
        <end position="194"/>
    </location>
</feature>
<evidence type="ECO:0000256" key="8">
    <source>
        <dbReference type="SAM" id="Phobius"/>
    </source>
</evidence>
<dbReference type="RefSeq" id="WP_092482637.1">
    <property type="nucleotide sequence ID" value="NZ_FOYM01000008.1"/>
</dbReference>
<evidence type="ECO:0000256" key="5">
    <source>
        <dbReference type="ARBA" id="ARBA00022692"/>
    </source>
</evidence>
<dbReference type="Pfam" id="PF00482">
    <property type="entry name" value="T2SSF"/>
    <property type="match status" value="2"/>
</dbReference>
<evidence type="ECO:0000256" key="3">
    <source>
        <dbReference type="ARBA" id="ARBA00022475"/>
    </source>
</evidence>
<dbReference type="EMBL" id="FOYM01000008">
    <property type="protein sequence ID" value="SFR02790.1"/>
    <property type="molecule type" value="Genomic_DNA"/>
</dbReference>
<dbReference type="AlphaFoldDB" id="A0A1I6DBG0"/>
<keyword evidence="6 8" id="KW-1133">Transmembrane helix</keyword>
<feature type="transmembrane region" description="Helical" evidence="8">
    <location>
        <begin position="377"/>
        <end position="398"/>
    </location>
</feature>
<evidence type="ECO:0000256" key="4">
    <source>
        <dbReference type="ARBA" id="ARBA00022519"/>
    </source>
</evidence>
<dbReference type="OrthoDB" id="9805682at2"/>